<dbReference type="GO" id="GO:0016301">
    <property type="term" value="F:kinase activity"/>
    <property type="evidence" value="ECO:0007669"/>
    <property type="project" value="UniProtKB-KW"/>
</dbReference>
<evidence type="ECO:0000256" key="1">
    <source>
        <dbReference type="ARBA" id="ARBA00004651"/>
    </source>
</evidence>
<feature type="domain" description="Single cache" evidence="8">
    <location>
        <begin position="38"/>
        <end position="166"/>
    </location>
</feature>
<sequence>MKKGLRLWMLLAISFISVLLVVTTLFYLLISYQNTRYIQKEEGNLLLRTGKLIADDSRVLTALEKGESSDELQAFSQKVTKLYQLDFTVILNMDGTRLTHPNQQQIGKPFQGGDEAPALEGKEHLSTSAGTLGESLRGFVPVFYQEKQIGVVALGITTTSLGSLINKSKNDYTMALFISLAIGLLMAFLITYFLKLQLHNLEPKEIARLLEERNAMLNETKDAVFVVDLQQKILLTNHQAEFFAQQKVANDEQLIGLKLNDIFEDLEQLDLSQKNEQFYQQAGQDYFFSAAPIIVKNSKIGSILFLRNATETLFLADQLSSTTNYATALQNQAHEFMNKLHVIYGLAELGAYEKLNDYLKDIIQPEKELISRLAILVNNPLIAGFLLNQRQKFLEEQSHLWVEITPEIPKTDDPKVTEQLLNLYRFVEHFLFQWELPAEILLQINYQDQRLQTTYSFVATSEQVASIEKQFSTLYFNNTLEALNGTFDWHYQQDYLQLIFKTDYRGEIDDHHFNFRG</sequence>
<keyword evidence="4 6" id="KW-1133">Transmembrane helix</keyword>
<comment type="caution">
    <text evidence="9">The sequence shown here is derived from an EMBL/GenBank/DDBJ whole genome shotgun (WGS) entry which is preliminary data.</text>
</comment>
<evidence type="ECO:0000259" key="7">
    <source>
        <dbReference type="Pfam" id="PF14689"/>
    </source>
</evidence>
<accession>A0ABS6T914</accession>
<keyword evidence="3 6" id="KW-0812">Transmembrane</keyword>
<evidence type="ECO:0000256" key="2">
    <source>
        <dbReference type="ARBA" id="ARBA00022475"/>
    </source>
</evidence>
<keyword evidence="5 6" id="KW-0472">Membrane</keyword>
<dbReference type="RefSeq" id="WP_218324458.1">
    <property type="nucleotide sequence ID" value="NZ_JAHUZB010000001.1"/>
</dbReference>
<dbReference type="Proteomes" id="UP000774130">
    <property type="component" value="Unassembled WGS sequence"/>
</dbReference>
<keyword evidence="9" id="KW-0418">Kinase</keyword>
<protein>
    <submittedName>
        <fullName evidence="9">Sensor histidine kinase</fullName>
    </submittedName>
</protein>
<evidence type="ECO:0000313" key="10">
    <source>
        <dbReference type="Proteomes" id="UP000774130"/>
    </source>
</evidence>
<evidence type="ECO:0000256" key="3">
    <source>
        <dbReference type="ARBA" id="ARBA00022692"/>
    </source>
</evidence>
<evidence type="ECO:0000313" key="9">
    <source>
        <dbReference type="EMBL" id="MBV7389394.1"/>
    </source>
</evidence>
<comment type="subcellular location">
    <subcellularLocation>
        <location evidence="1">Cell membrane</location>
        <topology evidence="1">Multi-pass membrane protein</topology>
    </subcellularLocation>
</comment>
<evidence type="ECO:0000256" key="6">
    <source>
        <dbReference type="SAM" id="Phobius"/>
    </source>
</evidence>
<keyword evidence="10" id="KW-1185">Reference proteome</keyword>
<evidence type="ECO:0000256" key="5">
    <source>
        <dbReference type="ARBA" id="ARBA00023136"/>
    </source>
</evidence>
<gene>
    <name evidence="9" type="ORF">KUA55_01785</name>
</gene>
<organism evidence="9 10">
    <name type="scientific">Enterococcus alishanensis</name>
    <dbReference type="NCBI Taxonomy" id="1303817"/>
    <lineage>
        <taxon>Bacteria</taxon>
        <taxon>Bacillati</taxon>
        <taxon>Bacillota</taxon>
        <taxon>Bacilli</taxon>
        <taxon>Lactobacillales</taxon>
        <taxon>Enterococcaceae</taxon>
        <taxon>Enterococcus</taxon>
    </lineage>
</organism>
<dbReference type="Pfam" id="PF17203">
    <property type="entry name" value="sCache_3_2"/>
    <property type="match status" value="1"/>
</dbReference>
<feature type="transmembrane region" description="Helical" evidence="6">
    <location>
        <begin position="172"/>
        <end position="194"/>
    </location>
</feature>
<name>A0ABS6T914_9ENTE</name>
<dbReference type="EMBL" id="JAHUZB010000001">
    <property type="protein sequence ID" value="MBV7389394.1"/>
    <property type="molecule type" value="Genomic_DNA"/>
</dbReference>
<reference evidence="9 10" key="1">
    <citation type="submission" date="2021-06" db="EMBL/GenBank/DDBJ databases">
        <title>Enterococcus alishanensis sp. nov., a novel lactic acid bacterium isolated from fresh coffee beans.</title>
        <authorList>
            <person name="Chen Y.-S."/>
        </authorList>
    </citation>
    <scope>NUCLEOTIDE SEQUENCE [LARGE SCALE GENOMIC DNA]</scope>
    <source>
        <strain evidence="9 10">ALS3</strain>
    </source>
</reference>
<feature type="transmembrane region" description="Helical" evidence="6">
    <location>
        <begin position="6"/>
        <end position="30"/>
    </location>
</feature>
<evidence type="ECO:0000256" key="4">
    <source>
        <dbReference type="ARBA" id="ARBA00022989"/>
    </source>
</evidence>
<evidence type="ECO:0000259" key="8">
    <source>
        <dbReference type="Pfam" id="PF17203"/>
    </source>
</evidence>
<proteinExistence type="predicted"/>
<dbReference type="InterPro" id="IPR033463">
    <property type="entry name" value="sCache_3"/>
</dbReference>
<keyword evidence="9" id="KW-0808">Transferase</keyword>
<dbReference type="InterPro" id="IPR039506">
    <property type="entry name" value="SPOB_a"/>
</dbReference>
<keyword evidence="2" id="KW-1003">Cell membrane</keyword>
<dbReference type="Pfam" id="PF14689">
    <property type="entry name" value="SPOB_a"/>
    <property type="match status" value="1"/>
</dbReference>
<feature type="domain" description="SpoOB alpha-helical" evidence="7">
    <location>
        <begin position="320"/>
        <end position="365"/>
    </location>
</feature>